<dbReference type="InterPro" id="IPR036388">
    <property type="entry name" value="WH-like_DNA-bd_sf"/>
</dbReference>
<sequence length="155" mass="17429">MGPPAPGGELLAEPAVMAAWRTYFETAQRLTTRMGEWMKGDSGVDLGDFNILMVLAEAPDRVLAMSVLAERLVFSVPRLSYRVRSLEERGWVRKEQDPDDRRVQQVHLTQEGAHTLVRVGQVHRQRVRHVFDEVLTREEIEALGRITAKIAGAVG</sequence>
<evidence type="ECO:0000313" key="3">
    <source>
        <dbReference type="Proteomes" id="UP001500984"/>
    </source>
</evidence>
<dbReference type="PRINTS" id="PR00598">
    <property type="entry name" value="HTHMARR"/>
</dbReference>
<dbReference type="PROSITE" id="PS50995">
    <property type="entry name" value="HTH_MARR_2"/>
    <property type="match status" value="1"/>
</dbReference>
<feature type="domain" description="HTH marR-type" evidence="1">
    <location>
        <begin position="16"/>
        <end position="152"/>
    </location>
</feature>
<dbReference type="Gene3D" id="1.10.10.10">
    <property type="entry name" value="Winged helix-like DNA-binding domain superfamily/Winged helix DNA-binding domain"/>
    <property type="match status" value="1"/>
</dbReference>
<proteinExistence type="predicted"/>
<reference evidence="2 3" key="1">
    <citation type="journal article" date="2019" name="Int. J. Syst. Evol. Microbiol.">
        <title>The Global Catalogue of Microorganisms (GCM) 10K type strain sequencing project: providing services to taxonomists for standard genome sequencing and annotation.</title>
        <authorList>
            <consortium name="The Broad Institute Genomics Platform"/>
            <consortium name="The Broad Institute Genome Sequencing Center for Infectious Disease"/>
            <person name="Wu L."/>
            <person name="Ma J."/>
        </authorList>
    </citation>
    <scope>NUCLEOTIDE SEQUENCE [LARGE SCALE GENOMIC DNA]</scope>
    <source>
        <strain evidence="2 3">JCM 15900</strain>
    </source>
</reference>
<accession>A0ABN2X323</accession>
<protein>
    <submittedName>
        <fullName evidence="2">MarR family transcriptional regulator</fullName>
    </submittedName>
</protein>
<dbReference type="PANTHER" id="PTHR33164:SF99">
    <property type="entry name" value="MARR FAMILY REGULATORY PROTEIN"/>
    <property type="match status" value="1"/>
</dbReference>
<dbReference type="PANTHER" id="PTHR33164">
    <property type="entry name" value="TRANSCRIPTIONAL REGULATOR, MARR FAMILY"/>
    <property type="match status" value="1"/>
</dbReference>
<dbReference type="Proteomes" id="UP001500984">
    <property type="component" value="Unassembled WGS sequence"/>
</dbReference>
<dbReference type="SUPFAM" id="SSF46785">
    <property type="entry name" value="Winged helix' DNA-binding domain"/>
    <property type="match status" value="1"/>
</dbReference>
<name>A0ABN2X323_9MICO</name>
<comment type="caution">
    <text evidence="2">The sequence shown here is derived from an EMBL/GenBank/DDBJ whole genome shotgun (WGS) entry which is preliminary data.</text>
</comment>
<organism evidence="2 3">
    <name type="scientific">Brevibacterium salitolerans</name>
    <dbReference type="NCBI Taxonomy" id="1403566"/>
    <lineage>
        <taxon>Bacteria</taxon>
        <taxon>Bacillati</taxon>
        <taxon>Actinomycetota</taxon>
        <taxon>Actinomycetes</taxon>
        <taxon>Micrococcales</taxon>
        <taxon>Brevibacteriaceae</taxon>
        <taxon>Brevibacterium</taxon>
    </lineage>
</organism>
<dbReference type="Pfam" id="PF12802">
    <property type="entry name" value="MarR_2"/>
    <property type="match status" value="1"/>
</dbReference>
<gene>
    <name evidence="2" type="ORF">GCM10009823_28530</name>
</gene>
<evidence type="ECO:0000259" key="1">
    <source>
        <dbReference type="PROSITE" id="PS50995"/>
    </source>
</evidence>
<dbReference type="SMART" id="SM00347">
    <property type="entry name" value="HTH_MARR"/>
    <property type="match status" value="1"/>
</dbReference>
<keyword evidence="3" id="KW-1185">Reference proteome</keyword>
<dbReference type="RefSeq" id="WP_344337982.1">
    <property type="nucleotide sequence ID" value="NZ_BAAAPZ010000017.1"/>
</dbReference>
<dbReference type="EMBL" id="BAAAPZ010000017">
    <property type="protein sequence ID" value="GAA2104086.1"/>
    <property type="molecule type" value="Genomic_DNA"/>
</dbReference>
<dbReference type="InterPro" id="IPR039422">
    <property type="entry name" value="MarR/SlyA-like"/>
</dbReference>
<dbReference type="InterPro" id="IPR036390">
    <property type="entry name" value="WH_DNA-bd_sf"/>
</dbReference>
<dbReference type="InterPro" id="IPR000835">
    <property type="entry name" value="HTH_MarR-typ"/>
</dbReference>
<evidence type="ECO:0000313" key="2">
    <source>
        <dbReference type="EMBL" id="GAA2104086.1"/>
    </source>
</evidence>